<dbReference type="Proteomes" id="UP000181917">
    <property type="component" value="Unassembled WGS sequence"/>
</dbReference>
<feature type="compositionally biased region" description="Basic residues" evidence="1">
    <location>
        <begin position="1"/>
        <end position="21"/>
    </location>
</feature>
<evidence type="ECO:0000256" key="1">
    <source>
        <dbReference type="SAM" id="MobiDB-lite"/>
    </source>
</evidence>
<dbReference type="AlphaFoldDB" id="A0A1H1DQB9"/>
<dbReference type="OrthoDB" id="9816539at2"/>
<dbReference type="RefSeq" id="WP_074700772.1">
    <property type="nucleotide sequence ID" value="NZ_CP018863.1"/>
</dbReference>
<sequence length="365" mass="40783">MGRSKKRRSKNTRPNKPRRQIPSREAEIDALAPAYTDWLGKDATDHESHYVLEFVKMVLGFHRKLQPRSSCTSFRALPLEAAICLCVDEIAEGDDFLFIPFVSSMSLYTNFLEQTGRWTGTTRQLEDLRSYYHRAHIAFEAVGPSRGFEWSELDPTEQLKFLEETPLVKKARNLLAAVDAQLHSDSVPTWRQAFWASVTLFDQDAPDENSAQVRFNILANLGLTPTQGSAERLADIRNTFSNGDNPDRLALLETLVYACFENEFGRDSSPYSDELSVGQTIGRILAHAAETTGSVSGLILTNPGALIPGGTTPETAEFYAEVGRRLKYLQELGLIVIGQDISVPTALRRCVLDVWEDTEPDRLAA</sequence>
<organism evidence="2 3">
    <name type="scientific">Crystallibacter crystallopoietes</name>
    <dbReference type="NCBI Taxonomy" id="37928"/>
    <lineage>
        <taxon>Bacteria</taxon>
        <taxon>Bacillati</taxon>
        <taxon>Actinomycetota</taxon>
        <taxon>Actinomycetes</taxon>
        <taxon>Micrococcales</taxon>
        <taxon>Micrococcaceae</taxon>
        <taxon>Crystallibacter</taxon>
    </lineage>
</organism>
<keyword evidence="3" id="KW-1185">Reference proteome</keyword>
<protein>
    <submittedName>
        <fullName evidence="2">Uncharacterized protein</fullName>
    </submittedName>
</protein>
<gene>
    <name evidence="2" type="ORF">SAMN04489742_2549</name>
</gene>
<evidence type="ECO:0000313" key="3">
    <source>
        <dbReference type="Proteomes" id="UP000181917"/>
    </source>
</evidence>
<accession>A0A1H1DQB9</accession>
<proteinExistence type="predicted"/>
<dbReference type="STRING" id="37928.SAMN04489742_2549"/>
<reference evidence="2 3" key="1">
    <citation type="submission" date="2016-10" db="EMBL/GenBank/DDBJ databases">
        <authorList>
            <person name="de Groot N.N."/>
        </authorList>
    </citation>
    <scope>NUCLEOTIDE SEQUENCE [LARGE SCALE GENOMIC DNA]</scope>
    <source>
        <strain evidence="2 3">DSM 20117</strain>
    </source>
</reference>
<dbReference type="KEGG" id="acry:AC20117_04690"/>
<dbReference type="EMBL" id="FNKH01000002">
    <property type="protein sequence ID" value="SDQ78418.1"/>
    <property type="molecule type" value="Genomic_DNA"/>
</dbReference>
<feature type="region of interest" description="Disordered" evidence="1">
    <location>
        <begin position="1"/>
        <end position="22"/>
    </location>
</feature>
<evidence type="ECO:0000313" key="2">
    <source>
        <dbReference type="EMBL" id="SDQ78418.1"/>
    </source>
</evidence>
<name>A0A1H1DQB9_9MICC</name>